<evidence type="ECO:0000313" key="2">
    <source>
        <dbReference type="Proteomes" id="UP001186974"/>
    </source>
</evidence>
<sequence length="588" mass="65656">MDLFHSQKKRKADQDGSPDTDQDDVESSSPQDVGMTDVREQEKADRVLEEQARKLADRLGKLNKHSTKGDACKALGVDRKYLPAPHRLAEGWREAYEELAWFDGQPEREQVYEWQPLPGDFWSANERKWVDGVPESVPVPGASQNVRAFHYIKATDILEVIARTSEIYIDSAVFDDQGNPVLRRNGQQKIEKKLDLSDERNVKLREAENEIEQINATIRQSNKVQRRAENDSLIDVKTLKAHYDALRYMLNASSTSNVPGVSQRIEDGRTALRSFLQQKRYPKEWAFDDAVLLNHSGSQARHIRTGGSKRGAGGEGGAGGGGGGVGRESDGGNRDNGGGGSGQTLNNDNDDHVHQAKTIMVDGMTAMQVKTETGYADHNGQRMAISGVMTFRVGKNDCHRLLLKAAGENNTSWFELVASSFLEKGALKNYMSSVDKKEMDVAGRDWLQGLDQSRCAILGIARVYRSPGRTYKRDPIDFILIYDGSSGGTNARWVKRGHVNEVWTVAVTKDNVRAWYQMSGQKLERKERVLTDTMKGLRLQDEPLFKSGYDSDGDVSHGNLHQVPSFAKMLAELTGRMEQMEQNRLVTA</sequence>
<keyword evidence="2" id="KW-1185">Reference proteome</keyword>
<comment type="caution">
    <text evidence="1">The sequence shown here is derived from an EMBL/GenBank/DDBJ whole genome shotgun (WGS) entry which is preliminary data.</text>
</comment>
<protein>
    <submittedName>
        <fullName evidence="1">Uncharacterized protein</fullName>
    </submittedName>
</protein>
<dbReference type="Proteomes" id="UP001186974">
    <property type="component" value="Unassembled WGS sequence"/>
</dbReference>
<evidence type="ECO:0000313" key="1">
    <source>
        <dbReference type="EMBL" id="KAK3081940.1"/>
    </source>
</evidence>
<accession>A0ACC3DZF0</accession>
<name>A0ACC3DZF0_9PEZI</name>
<proteinExistence type="predicted"/>
<gene>
    <name evidence="1" type="ORF">LTS18_011179</name>
</gene>
<organism evidence="1 2">
    <name type="scientific">Coniosporium uncinatum</name>
    <dbReference type="NCBI Taxonomy" id="93489"/>
    <lineage>
        <taxon>Eukaryota</taxon>
        <taxon>Fungi</taxon>
        <taxon>Dikarya</taxon>
        <taxon>Ascomycota</taxon>
        <taxon>Pezizomycotina</taxon>
        <taxon>Dothideomycetes</taxon>
        <taxon>Dothideomycetes incertae sedis</taxon>
        <taxon>Coniosporium</taxon>
    </lineage>
</organism>
<dbReference type="EMBL" id="JAWDJW010000032">
    <property type="protein sequence ID" value="KAK3081940.1"/>
    <property type="molecule type" value="Genomic_DNA"/>
</dbReference>
<reference evidence="1" key="1">
    <citation type="submission" date="2024-09" db="EMBL/GenBank/DDBJ databases">
        <title>Black Yeasts Isolated from many extreme environments.</title>
        <authorList>
            <person name="Coleine C."/>
            <person name="Stajich J.E."/>
            <person name="Selbmann L."/>
        </authorList>
    </citation>
    <scope>NUCLEOTIDE SEQUENCE</scope>
    <source>
        <strain evidence="1">CCFEE 5737</strain>
    </source>
</reference>